<reference evidence="9 10" key="1">
    <citation type="journal article" date="2017" name="Front. Microbiol.">
        <title>Comparative Genomic Analysis of the Class Epsilonproteobacteria and Proposed Reclassification to Epsilonbacteraeota (phyl. nov.).</title>
        <authorList>
            <person name="Waite D.W."/>
            <person name="Vanwonterghem I."/>
            <person name="Rinke C."/>
            <person name="Parks D.H."/>
            <person name="Zhang Y."/>
            <person name="Takai K."/>
            <person name="Sievert S.M."/>
            <person name="Simon J."/>
            <person name="Campbell B.J."/>
            <person name="Hanson T.E."/>
            <person name="Woyke T."/>
            <person name="Klotz M.G."/>
            <person name="Hugenholtz P."/>
        </authorList>
    </citation>
    <scope>NUCLEOTIDE SEQUENCE [LARGE SCALE GENOMIC DNA]</scope>
    <source>
        <strain evidence="9">UBA11420</strain>
    </source>
</reference>
<feature type="transmembrane region" description="Helical" evidence="7">
    <location>
        <begin position="52"/>
        <end position="72"/>
    </location>
</feature>
<dbReference type="AlphaFoldDB" id="A0A2D3WDV0"/>
<dbReference type="SUPFAM" id="SSF161098">
    <property type="entry name" value="MetI-like"/>
    <property type="match status" value="1"/>
</dbReference>
<evidence type="ECO:0000256" key="6">
    <source>
        <dbReference type="ARBA" id="ARBA00023136"/>
    </source>
</evidence>
<comment type="caution">
    <text evidence="9">The sequence shown here is derived from an EMBL/GenBank/DDBJ whole genome shotgun (WGS) entry which is preliminary data.</text>
</comment>
<protein>
    <recommendedName>
        <fullName evidence="8">ABC transmembrane type-1 domain-containing protein</fullName>
    </recommendedName>
</protein>
<sequence length="142" mass="15517">MLLFGIGERATLFMIAMSAFPLIFMHTALALHSIPAQTFSMAKMMNLSSFRLFFTLILPLCALPILTGLRLGLAIGWRVLIAAEMVVGSSVGLGYAIIPSRWSLDFEVVFISIGLICAVGIVAEKWGFRVLEKKILQRVGNG</sequence>
<evidence type="ECO:0000256" key="7">
    <source>
        <dbReference type="RuleBase" id="RU363032"/>
    </source>
</evidence>
<accession>A0A2D3WDV0</accession>
<evidence type="ECO:0000313" key="10">
    <source>
        <dbReference type="Proteomes" id="UP000231638"/>
    </source>
</evidence>
<keyword evidence="5 7" id="KW-1133">Transmembrane helix</keyword>
<dbReference type="EMBL" id="DLUG01000130">
    <property type="protein sequence ID" value="DAB36456.1"/>
    <property type="molecule type" value="Genomic_DNA"/>
</dbReference>
<dbReference type="PROSITE" id="PS50928">
    <property type="entry name" value="ABC_TM1"/>
    <property type="match status" value="1"/>
</dbReference>
<keyword evidence="4 7" id="KW-0812">Transmembrane</keyword>
<evidence type="ECO:0000259" key="8">
    <source>
        <dbReference type="PROSITE" id="PS50928"/>
    </source>
</evidence>
<name>A0A2D3WDV0_9BACT</name>
<dbReference type="STRING" id="366522.GCA_001548055_01967"/>
<comment type="similarity">
    <text evidence="7">Belongs to the binding-protein-dependent transport system permease family.</text>
</comment>
<dbReference type="GO" id="GO:0005886">
    <property type="term" value="C:plasma membrane"/>
    <property type="evidence" value="ECO:0007669"/>
    <property type="project" value="UniProtKB-SubCell"/>
</dbReference>
<organism evidence="9 10">
    <name type="scientific">Sulfurospirillum cavolei</name>
    <dbReference type="NCBI Taxonomy" id="366522"/>
    <lineage>
        <taxon>Bacteria</taxon>
        <taxon>Pseudomonadati</taxon>
        <taxon>Campylobacterota</taxon>
        <taxon>Epsilonproteobacteria</taxon>
        <taxon>Campylobacterales</taxon>
        <taxon>Sulfurospirillaceae</taxon>
        <taxon>Sulfurospirillum</taxon>
    </lineage>
</organism>
<dbReference type="Gene3D" id="1.10.3720.10">
    <property type="entry name" value="MetI-like"/>
    <property type="match status" value="1"/>
</dbReference>
<evidence type="ECO:0000256" key="2">
    <source>
        <dbReference type="ARBA" id="ARBA00022448"/>
    </source>
</evidence>
<dbReference type="GO" id="GO:0055085">
    <property type="term" value="P:transmembrane transport"/>
    <property type="evidence" value="ECO:0007669"/>
    <property type="project" value="InterPro"/>
</dbReference>
<evidence type="ECO:0000313" key="9">
    <source>
        <dbReference type="EMBL" id="DAB36456.1"/>
    </source>
</evidence>
<proteinExistence type="inferred from homology"/>
<evidence type="ECO:0000256" key="1">
    <source>
        <dbReference type="ARBA" id="ARBA00004651"/>
    </source>
</evidence>
<keyword evidence="3" id="KW-1003">Cell membrane</keyword>
<keyword evidence="2 7" id="KW-0813">Transport</keyword>
<feature type="transmembrane region" description="Helical" evidence="7">
    <location>
        <begin position="12"/>
        <end position="32"/>
    </location>
</feature>
<evidence type="ECO:0000256" key="5">
    <source>
        <dbReference type="ARBA" id="ARBA00022989"/>
    </source>
</evidence>
<dbReference type="Proteomes" id="UP000231638">
    <property type="component" value="Unassembled WGS sequence"/>
</dbReference>
<evidence type="ECO:0000256" key="3">
    <source>
        <dbReference type="ARBA" id="ARBA00022475"/>
    </source>
</evidence>
<feature type="transmembrane region" description="Helical" evidence="7">
    <location>
        <begin position="79"/>
        <end position="98"/>
    </location>
</feature>
<gene>
    <name evidence="9" type="ORF">CFH80_04755</name>
</gene>
<dbReference type="PANTHER" id="PTHR30151:SF0">
    <property type="entry name" value="ABC TRANSPORTER PERMEASE PROTEIN MJ0413-RELATED"/>
    <property type="match status" value="1"/>
</dbReference>
<comment type="subcellular location">
    <subcellularLocation>
        <location evidence="1 7">Cell membrane</location>
        <topology evidence="1 7">Multi-pass membrane protein</topology>
    </subcellularLocation>
</comment>
<dbReference type="InterPro" id="IPR035906">
    <property type="entry name" value="MetI-like_sf"/>
</dbReference>
<keyword evidence="6 7" id="KW-0472">Membrane</keyword>
<dbReference type="InterPro" id="IPR000515">
    <property type="entry name" value="MetI-like"/>
</dbReference>
<dbReference type="PANTHER" id="PTHR30151">
    <property type="entry name" value="ALKANE SULFONATE ABC TRANSPORTER-RELATED, MEMBRANE SUBUNIT"/>
    <property type="match status" value="1"/>
</dbReference>
<feature type="transmembrane region" description="Helical" evidence="7">
    <location>
        <begin position="110"/>
        <end position="128"/>
    </location>
</feature>
<feature type="domain" description="ABC transmembrane type-1" evidence="8">
    <location>
        <begin position="1"/>
        <end position="127"/>
    </location>
</feature>
<evidence type="ECO:0000256" key="4">
    <source>
        <dbReference type="ARBA" id="ARBA00022692"/>
    </source>
</evidence>
<dbReference type="Pfam" id="PF00528">
    <property type="entry name" value="BPD_transp_1"/>
    <property type="match status" value="1"/>
</dbReference>